<dbReference type="Proteomes" id="UP000006163">
    <property type="component" value="Plasmid VS116_lp28-3"/>
</dbReference>
<proteinExistence type="predicted"/>
<protein>
    <submittedName>
        <fullName evidence="1">Uncharacterized protein</fullName>
    </submittedName>
</protein>
<organism evidence="1 2">
    <name type="scientific">Borreliella valaisiana VS116</name>
    <dbReference type="NCBI Taxonomy" id="445987"/>
    <lineage>
        <taxon>Bacteria</taxon>
        <taxon>Pseudomonadati</taxon>
        <taxon>Spirochaetota</taxon>
        <taxon>Spirochaetia</taxon>
        <taxon>Spirochaetales</taxon>
        <taxon>Borreliaceae</taxon>
        <taxon>Borreliella</taxon>
    </lineage>
</organism>
<dbReference type="HOGENOM" id="CLU_2258303_0_0_12"/>
<name>C0R900_BORVA</name>
<sequence>MGTKDKEGNITGGILNTRKGFERSLKKEEFLKQFSLIKGGNLTSMKQLAYERLKFAGEIMADLVYSGQASMQEAAALVNTHIRGHRYLYKMMSGTKIGEKYTV</sequence>
<dbReference type="EMBL" id="CP001440">
    <property type="protein sequence ID" value="ACN53045.1"/>
    <property type="molecule type" value="Genomic_DNA"/>
</dbReference>
<gene>
    <name evidence="1" type="ORF">BVAVS116_H0085</name>
</gene>
<accession>C0R900</accession>
<dbReference type="AlphaFoldDB" id="C0R900"/>
<dbReference type="InterPro" id="IPR008478">
    <property type="entry name" value="DUF759_BOR_spp"/>
</dbReference>
<geneLocation type="plasmid" evidence="1 2">
    <name>VS116_lp28-3</name>
</geneLocation>
<evidence type="ECO:0000313" key="1">
    <source>
        <dbReference type="EMBL" id="ACN53045.1"/>
    </source>
</evidence>
<dbReference type="Pfam" id="PF05537">
    <property type="entry name" value="DUF759"/>
    <property type="match status" value="1"/>
</dbReference>
<keyword evidence="1" id="KW-0614">Plasmid</keyword>
<keyword evidence="2" id="KW-1185">Reference proteome</keyword>
<reference evidence="1 2" key="1">
    <citation type="journal article" date="2012" name="J. Bacteriol.">
        <title>Whole-Genome Sequences of Borrelia bissettii, Borrelia valaisiana, and Borrelia spielmanii.</title>
        <authorList>
            <person name="Schutzer S.E."/>
            <person name="Fraser-Liggett C.M."/>
            <person name="Qiu W.G."/>
            <person name="Kraiczy P."/>
            <person name="Mongodin E.F."/>
            <person name="Dunn J.J."/>
            <person name="Luft B.J."/>
            <person name="Casjens S.R."/>
        </authorList>
    </citation>
    <scope>NUCLEOTIDE SEQUENCE [LARGE SCALE GENOMIC DNA]</scope>
    <source>
        <strain evidence="1 2">VS116</strain>
        <plasmid evidence="1">VS116_lp28-3</plasmid>
    </source>
</reference>
<evidence type="ECO:0000313" key="2">
    <source>
        <dbReference type="Proteomes" id="UP000006163"/>
    </source>
</evidence>